<keyword evidence="3" id="KW-0813">Transport</keyword>
<feature type="region of interest" description="Disordered" evidence="10">
    <location>
        <begin position="1"/>
        <end position="99"/>
    </location>
</feature>
<evidence type="ECO:0000256" key="4">
    <source>
        <dbReference type="ARBA" id="ARBA00022475"/>
    </source>
</evidence>
<comment type="subcellular location">
    <subcellularLocation>
        <location evidence="1">Cell inner membrane</location>
        <topology evidence="1">Single-pass membrane protein</topology>
        <orientation evidence="1">Periplasmic side</orientation>
    </subcellularLocation>
</comment>
<comment type="similarity">
    <text evidence="2">Belongs to the TonB family.</text>
</comment>
<name>A0A916ULW0_9HYPH</name>
<keyword evidence="5" id="KW-0997">Cell inner membrane</keyword>
<dbReference type="NCBIfam" id="TIGR01352">
    <property type="entry name" value="tonB_Cterm"/>
    <property type="match status" value="1"/>
</dbReference>
<evidence type="ECO:0000256" key="5">
    <source>
        <dbReference type="ARBA" id="ARBA00022519"/>
    </source>
</evidence>
<protein>
    <recommendedName>
        <fullName evidence="11">TonB C-terminal domain-containing protein</fullName>
    </recommendedName>
</protein>
<evidence type="ECO:0000256" key="2">
    <source>
        <dbReference type="ARBA" id="ARBA00006555"/>
    </source>
</evidence>
<dbReference type="Gene3D" id="3.30.1150.10">
    <property type="match status" value="1"/>
</dbReference>
<dbReference type="PANTHER" id="PTHR33446">
    <property type="entry name" value="PROTEIN TONB-RELATED"/>
    <property type="match status" value="1"/>
</dbReference>
<feature type="domain" description="TonB C-terminal" evidence="11">
    <location>
        <begin position="115"/>
        <end position="205"/>
    </location>
</feature>
<feature type="compositionally biased region" description="Low complexity" evidence="10">
    <location>
        <begin position="88"/>
        <end position="99"/>
    </location>
</feature>
<keyword evidence="9" id="KW-0472">Membrane</keyword>
<dbReference type="Pfam" id="PF03544">
    <property type="entry name" value="TonB_C"/>
    <property type="match status" value="1"/>
</dbReference>
<evidence type="ECO:0000256" key="7">
    <source>
        <dbReference type="ARBA" id="ARBA00022927"/>
    </source>
</evidence>
<dbReference type="RefSeq" id="WP_188610929.1">
    <property type="nucleotide sequence ID" value="NZ_BMGG01000007.1"/>
</dbReference>
<dbReference type="InterPro" id="IPR037682">
    <property type="entry name" value="TonB_C"/>
</dbReference>
<dbReference type="Proteomes" id="UP000637002">
    <property type="component" value="Unassembled WGS sequence"/>
</dbReference>
<evidence type="ECO:0000259" key="11">
    <source>
        <dbReference type="PROSITE" id="PS52015"/>
    </source>
</evidence>
<evidence type="ECO:0000256" key="6">
    <source>
        <dbReference type="ARBA" id="ARBA00022692"/>
    </source>
</evidence>
<evidence type="ECO:0000313" key="13">
    <source>
        <dbReference type="Proteomes" id="UP000637002"/>
    </source>
</evidence>
<accession>A0A916ULW0</accession>
<reference evidence="12" key="2">
    <citation type="submission" date="2020-09" db="EMBL/GenBank/DDBJ databases">
        <authorList>
            <person name="Sun Q."/>
            <person name="Zhou Y."/>
        </authorList>
    </citation>
    <scope>NUCLEOTIDE SEQUENCE</scope>
    <source>
        <strain evidence="12">CGMCC 1.12919</strain>
    </source>
</reference>
<evidence type="ECO:0000256" key="10">
    <source>
        <dbReference type="SAM" id="MobiDB-lite"/>
    </source>
</evidence>
<dbReference type="EMBL" id="BMGG01000007">
    <property type="protein sequence ID" value="GGC77635.1"/>
    <property type="molecule type" value="Genomic_DNA"/>
</dbReference>
<keyword evidence="4" id="KW-1003">Cell membrane</keyword>
<dbReference type="PROSITE" id="PS52015">
    <property type="entry name" value="TONB_CTD"/>
    <property type="match status" value="1"/>
</dbReference>
<evidence type="ECO:0000256" key="9">
    <source>
        <dbReference type="ARBA" id="ARBA00023136"/>
    </source>
</evidence>
<keyword evidence="13" id="KW-1185">Reference proteome</keyword>
<proteinExistence type="inferred from homology"/>
<dbReference type="SUPFAM" id="SSF74653">
    <property type="entry name" value="TolA/TonB C-terminal domain"/>
    <property type="match status" value="1"/>
</dbReference>
<evidence type="ECO:0000313" key="12">
    <source>
        <dbReference type="EMBL" id="GGC77635.1"/>
    </source>
</evidence>
<dbReference type="GO" id="GO:0055085">
    <property type="term" value="P:transmembrane transport"/>
    <property type="evidence" value="ECO:0007669"/>
    <property type="project" value="InterPro"/>
</dbReference>
<dbReference type="InterPro" id="IPR051045">
    <property type="entry name" value="TonB-dependent_transducer"/>
</dbReference>
<keyword evidence="6" id="KW-0812">Transmembrane</keyword>
<evidence type="ECO:0000256" key="1">
    <source>
        <dbReference type="ARBA" id="ARBA00004383"/>
    </source>
</evidence>
<evidence type="ECO:0000256" key="3">
    <source>
        <dbReference type="ARBA" id="ARBA00022448"/>
    </source>
</evidence>
<dbReference type="GO" id="GO:0005886">
    <property type="term" value="C:plasma membrane"/>
    <property type="evidence" value="ECO:0007669"/>
    <property type="project" value="UniProtKB-SubCell"/>
</dbReference>
<sequence>MDSHSHSAALDRPVEAAATAVSASHPKQEGGGEPEAVPRSGQAQAAVVTLHPAQRAKRRAARPARAAGARRADRTARKPMPAPVHDVASASAAPTRTAPSATFGAGVKAADIPSTWKSRLLAHLDRHKGYPAGAAGAEGISQLTFTMDRAGRLLDFFIARSSGSAALDEAALAMIRRAEPLPAVPVEVSGGVLRLTVPVRFSLRG</sequence>
<dbReference type="InterPro" id="IPR006260">
    <property type="entry name" value="TonB/TolA_C"/>
</dbReference>
<keyword evidence="7" id="KW-0653">Protein transport</keyword>
<evidence type="ECO:0000256" key="8">
    <source>
        <dbReference type="ARBA" id="ARBA00022989"/>
    </source>
</evidence>
<keyword evidence="8" id="KW-1133">Transmembrane helix</keyword>
<dbReference type="GO" id="GO:0015031">
    <property type="term" value="P:protein transport"/>
    <property type="evidence" value="ECO:0007669"/>
    <property type="project" value="UniProtKB-KW"/>
</dbReference>
<reference evidence="12" key="1">
    <citation type="journal article" date="2014" name="Int. J. Syst. Evol. Microbiol.">
        <title>Complete genome sequence of Corynebacterium casei LMG S-19264T (=DSM 44701T), isolated from a smear-ripened cheese.</title>
        <authorList>
            <consortium name="US DOE Joint Genome Institute (JGI-PGF)"/>
            <person name="Walter F."/>
            <person name="Albersmeier A."/>
            <person name="Kalinowski J."/>
            <person name="Ruckert C."/>
        </authorList>
    </citation>
    <scope>NUCLEOTIDE SEQUENCE</scope>
    <source>
        <strain evidence="12">CGMCC 1.12919</strain>
    </source>
</reference>
<dbReference type="PANTHER" id="PTHR33446:SF13">
    <property type="entry name" value="TONB PROTEIN"/>
    <property type="match status" value="1"/>
</dbReference>
<comment type="caution">
    <text evidence="12">The sequence shown here is derived from an EMBL/GenBank/DDBJ whole genome shotgun (WGS) entry which is preliminary data.</text>
</comment>
<gene>
    <name evidence="12" type="ORF">GCM10010994_39910</name>
</gene>
<organism evidence="12 13">
    <name type="scientific">Chelatococcus reniformis</name>
    <dbReference type="NCBI Taxonomy" id="1494448"/>
    <lineage>
        <taxon>Bacteria</taxon>
        <taxon>Pseudomonadati</taxon>
        <taxon>Pseudomonadota</taxon>
        <taxon>Alphaproteobacteria</taxon>
        <taxon>Hyphomicrobiales</taxon>
        <taxon>Chelatococcaceae</taxon>
        <taxon>Chelatococcus</taxon>
    </lineage>
</organism>
<dbReference type="AlphaFoldDB" id="A0A916ULW0"/>